<evidence type="ECO:0000256" key="1">
    <source>
        <dbReference type="SAM" id="MobiDB-lite"/>
    </source>
</evidence>
<feature type="region of interest" description="Disordered" evidence="1">
    <location>
        <begin position="1"/>
        <end position="28"/>
    </location>
</feature>
<accession>A0A9Q1EL30</accession>
<gene>
    <name evidence="2" type="ORF">SKAU_G00331250</name>
</gene>
<organism evidence="2 3">
    <name type="scientific">Synaphobranchus kaupii</name>
    <name type="common">Kaup's arrowtooth eel</name>
    <dbReference type="NCBI Taxonomy" id="118154"/>
    <lineage>
        <taxon>Eukaryota</taxon>
        <taxon>Metazoa</taxon>
        <taxon>Chordata</taxon>
        <taxon>Craniata</taxon>
        <taxon>Vertebrata</taxon>
        <taxon>Euteleostomi</taxon>
        <taxon>Actinopterygii</taxon>
        <taxon>Neopterygii</taxon>
        <taxon>Teleostei</taxon>
        <taxon>Anguilliformes</taxon>
        <taxon>Synaphobranchidae</taxon>
        <taxon>Synaphobranchus</taxon>
    </lineage>
</organism>
<proteinExistence type="predicted"/>
<keyword evidence="3" id="KW-1185">Reference proteome</keyword>
<dbReference type="Proteomes" id="UP001152622">
    <property type="component" value="Chromosome 15"/>
</dbReference>
<feature type="compositionally biased region" description="Basic and acidic residues" evidence="1">
    <location>
        <begin position="1"/>
        <end position="19"/>
    </location>
</feature>
<dbReference type="EMBL" id="JAINUF010000015">
    <property type="protein sequence ID" value="KAJ8340834.1"/>
    <property type="molecule type" value="Genomic_DNA"/>
</dbReference>
<dbReference type="AlphaFoldDB" id="A0A9Q1EL30"/>
<name>A0A9Q1EL30_SYNKA</name>
<comment type="caution">
    <text evidence="2">The sequence shown here is derived from an EMBL/GenBank/DDBJ whole genome shotgun (WGS) entry which is preliminary data.</text>
</comment>
<reference evidence="2" key="1">
    <citation type="journal article" date="2023" name="Science">
        <title>Genome structures resolve the early diversification of teleost fishes.</title>
        <authorList>
            <person name="Parey E."/>
            <person name="Louis A."/>
            <person name="Montfort J."/>
            <person name="Bouchez O."/>
            <person name="Roques C."/>
            <person name="Iampietro C."/>
            <person name="Lluch J."/>
            <person name="Castinel A."/>
            <person name="Donnadieu C."/>
            <person name="Desvignes T."/>
            <person name="Floi Bucao C."/>
            <person name="Jouanno E."/>
            <person name="Wen M."/>
            <person name="Mejri S."/>
            <person name="Dirks R."/>
            <person name="Jansen H."/>
            <person name="Henkel C."/>
            <person name="Chen W.J."/>
            <person name="Zahm M."/>
            <person name="Cabau C."/>
            <person name="Klopp C."/>
            <person name="Thompson A.W."/>
            <person name="Robinson-Rechavi M."/>
            <person name="Braasch I."/>
            <person name="Lecointre G."/>
            <person name="Bobe J."/>
            <person name="Postlethwait J.H."/>
            <person name="Berthelot C."/>
            <person name="Roest Crollius H."/>
            <person name="Guiguen Y."/>
        </authorList>
    </citation>
    <scope>NUCLEOTIDE SEQUENCE</scope>
    <source>
        <strain evidence="2">WJC10195</strain>
    </source>
</reference>
<sequence length="86" mass="9883">MRLQEKKKLRKTQKEERRNYSRHTNTTADGIAIVPTVSAWPPNRTVPRALANLKTPQPRVPPILFRMVASAEDPNMSRLSGESFWL</sequence>
<protein>
    <submittedName>
        <fullName evidence="2">Uncharacterized protein</fullName>
    </submittedName>
</protein>
<evidence type="ECO:0000313" key="3">
    <source>
        <dbReference type="Proteomes" id="UP001152622"/>
    </source>
</evidence>
<evidence type="ECO:0000313" key="2">
    <source>
        <dbReference type="EMBL" id="KAJ8340834.1"/>
    </source>
</evidence>